<gene>
    <name evidence="16" type="ORF">FMM06_11355</name>
</gene>
<evidence type="ECO:0000256" key="7">
    <source>
        <dbReference type="ARBA" id="ARBA00023136"/>
    </source>
</evidence>
<dbReference type="Proteomes" id="UP000317894">
    <property type="component" value="Unassembled WGS sequence"/>
</dbReference>
<dbReference type="SUPFAM" id="SSF109998">
    <property type="entry name" value="Triger factor/SurA peptide-binding domain-like"/>
    <property type="match status" value="1"/>
</dbReference>
<dbReference type="GO" id="GO:0005886">
    <property type="term" value="C:plasma membrane"/>
    <property type="evidence" value="ECO:0007669"/>
    <property type="project" value="UniProtKB-SubCell"/>
</dbReference>
<keyword evidence="3" id="KW-1003">Cell membrane</keyword>
<evidence type="ECO:0000259" key="15">
    <source>
        <dbReference type="PROSITE" id="PS50198"/>
    </source>
</evidence>
<evidence type="ECO:0000256" key="11">
    <source>
        <dbReference type="ARBA" id="ARBA00038408"/>
    </source>
</evidence>
<dbReference type="RefSeq" id="WP_144237509.1">
    <property type="nucleotide sequence ID" value="NZ_VJWA01000002.1"/>
</dbReference>
<dbReference type="PANTHER" id="PTHR47529">
    <property type="entry name" value="PEPTIDYL-PROLYL CIS-TRANS ISOMERASE D"/>
    <property type="match status" value="1"/>
</dbReference>
<dbReference type="Gene3D" id="3.10.50.40">
    <property type="match status" value="1"/>
</dbReference>
<sequence>MISFIRKYVTSWPVLALLGLVLVAFVVTGIGDPFAGGGTGGSLARVGKTDIAESSFLKQYDRVVTQARAQNPGLTAQEAARQGAVEQVLDQMTGSAALDEFAAKHGITVSERLVDGAIASIDAFRVAGKFDQATYMRLLQARGLTDKELREGLRSDMIRKALLVPVAAGAQVPREVALPYTRLLLDVHEGEAGIIPPPLVAAPSDAQVSAYLTANRARFMAPERRGFRFALIDRATLAAAVPVTDAEVAAYYAANRATYGGVEQRRLSQVVLPDAAKAQAFVAALGKGESFAAAAQRLAGAAPEDVALGLLTQTKYAAASNAALATQVFAATSGAVVGPVKTDFGFNVVRVDAVVAPAGKSLAALTPEITAKLRADKAEAKLADMVASIEDGFGSGDSFADAVKANALTAVTVAPVAKDGAGAPSEALPVIAKAFDADPADGASVQDLGNGRFAVLELGQVISPAPLPLATARPAVVAALTAELRARAAKATADAITADVAKGVKFADALAKRGLARPQPVKGRRIDVGNQQQVPPIIAAFLTMTPGQVRSIPGPAGSLALIHVDRIVPGDIAQAPPLVTATRQQLAQLAPDEIASAFGRAVEREIGIKVNPGVVAAAKRRILGDPATP</sequence>
<dbReference type="PROSITE" id="PS50198">
    <property type="entry name" value="PPIC_PPIASE_2"/>
    <property type="match status" value="1"/>
</dbReference>
<dbReference type="PANTHER" id="PTHR47529:SF1">
    <property type="entry name" value="PERIPLASMIC CHAPERONE PPID"/>
    <property type="match status" value="1"/>
</dbReference>
<reference evidence="16 17" key="1">
    <citation type="submission" date="2019-07" db="EMBL/GenBank/DDBJ databases">
        <title>Novel species isolated from glacier.</title>
        <authorList>
            <person name="Liu Q."/>
            <person name="Xin Y.-H."/>
        </authorList>
    </citation>
    <scope>NUCLEOTIDE SEQUENCE [LARGE SCALE GENOMIC DNA]</scope>
    <source>
        <strain evidence="16 17">LB1R16</strain>
    </source>
</reference>
<keyword evidence="14" id="KW-0413">Isomerase</keyword>
<evidence type="ECO:0000256" key="6">
    <source>
        <dbReference type="ARBA" id="ARBA00022989"/>
    </source>
</evidence>
<evidence type="ECO:0000256" key="2">
    <source>
        <dbReference type="ARBA" id="ARBA00018370"/>
    </source>
</evidence>
<dbReference type="OrthoDB" id="9768393at2"/>
<evidence type="ECO:0000256" key="13">
    <source>
        <dbReference type="ARBA" id="ARBA00042775"/>
    </source>
</evidence>
<keyword evidence="8" id="KW-0143">Chaperone</keyword>
<accession>A0A552U7V8</accession>
<evidence type="ECO:0000256" key="12">
    <source>
        <dbReference type="ARBA" id="ARBA00040743"/>
    </source>
</evidence>
<keyword evidence="5" id="KW-0812">Transmembrane</keyword>
<keyword evidence="6" id="KW-1133">Transmembrane helix</keyword>
<dbReference type="Pfam" id="PF13624">
    <property type="entry name" value="SurA_N_3"/>
    <property type="match status" value="1"/>
</dbReference>
<comment type="subcellular location">
    <subcellularLocation>
        <location evidence="1">Cell inner membrane</location>
        <topology evidence="1">Single-pass type II membrane protein</topology>
        <orientation evidence="1">Periplasmic side</orientation>
    </subcellularLocation>
</comment>
<dbReference type="InterPro" id="IPR000297">
    <property type="entry name" value="PPIase_PpiC"/>
</dbReference>
<evidence type="ECO:0000256" key="3">
    <source>
        <dbReference type="ARBA" id="ARBA00022475"/>
    </source>
</evidence>
<dbReference type="Gene3D" id="1.10.4030.10">
    <property type="entry name" value="Porin chaperone SurA, peptide-binding domain"/>
    <property type="match status" value="1"/>
</dbReference>
<name>A0A552U7V8_9SPHN</name>
<evidence type="ECO:0000256" key="14">
    <source>
        <dbReference type="PROSITE-ProRule" id="PRU00278"/>
    </source>
</evidence>
<keyword evidence="14" id="KW-0697">Rotamase</keyword>
<dbReference type="SUPFAM" id="SSF54534">
    <property type="entry name" value="FKBP-like"/>
    <property type="match status" value="1"/>
</dbReference>
<evidence type="ECO:0000256" key="5">
    <source>
        <dbReference type="ARBA" id="ARBA00022692"/>
    </source>
</evidence>
<comment type="similarity">
    <text evidence="11">Belongs to the PpiD chaperone family.</text>
</comment>
<dbReference type="GO" id="GO:0003755">
    <property type="term" value="F:peptidyl-prolyl cis-trans isomerase activity"/>
    <property type="evidence" value="ECO:0007669"/>
    <property type="project" value="UniProtKB-KW"/>
</dbReference>
<dbReference type="InterPro" id="IPR046357">
    <property type="entry name" value="PPIase_dom_sf"/>
</dbReference>
<dbReference type="InterPro" id="IPR027304">
    <property type="entry name" value="Trigger_fact/SurA_dom_sf"/>
</dbReference>
<dbReference type="AlphaFoldDB" id="A0A552U7V8"/>
<evidence type="ECO:0000256" key="1">
    <source>
        <dbReference type="ARBA" id="ARBA00004382"/>
    </source>
</evidence>
<comment type="caution">
    <text evidence="16">The sequence shown here is derived from an EMBL/GenBank/DDBJ whole genome shotgun (WGS) entry which is preliminary data.</text>
</comment>
<dbReference type="InterPro" id="IPR052029">
    <property type="entry name" value="PpiD_chaperone"/>
</dbReference>
<evidence type="ECO:0000313" key="17">
    <source>
        <dbReference type="Proteomes" id="UP000317894"/>
    </source>
</evidence>
<dbReference type="EMBL" id="VJWA01000002">
    <property type="protein sequence ID" value="TRW14304.1"/>
    <property type="molecule type" value="Genomic_DNA"/>
</dbReference>
<evidence type="ECO:0000256" key="10">
    <source>
        <dbReference type="ARBA" id="ARBA00031484"/>
    </source>
</evidence>
<dbReference type="Pfam" id="PF13145">
    <property type="entry name" value="Rotamase_2"/>
    <property type="match status" value="1"/>
</dbReference>
<evidence type="ECO:0000256" key="4">
    <source>
        <dbReference type="ARBA" id="ARBA00022519"/>
    </source>
</evidence>
<keyword evidence="17" id="KW-1185">Reference proteome</keyword>
<evidence type="ECO:0000256" key="9">
    <source>
        <dbReference type="ARBA" id="ARBA00030642"/>
    </source>
</evidence>
<keyword evidence="4" id="KW-0997">Cell inner membrane</keyword>
<proteinExistence type="inferred from homology"/>
<evidence type="ECO:0000313" key="16">
    <source>
        <dbReference type="EMBL" id="TRW14304.1"/>
    </source>
</evidence>
<organism evidence="16 17">
    <name type="scientific">Glacieibacterium frigidum</name>
    <dbReference type="NCBI Taxonomy" id="2593303"/>
    <lineage>
        <taxon>Bacteria</taxon>
        <taxon>Pseudomonadati</taxon>
        <taxon>Pseudomonadota</taxon>
        <taxon>Alphaproteobacteria</taxon>
        <taxon>Sphingomonadales</taxon>
        <taxon>Sphingosinicellaceae</taxon>
        <taxon>Glacieibacterium</taxon>
    </lineage>
</organism>
<evidence type="ECO:0000256" key="8">
    <source>
        <dbReference type="ARBA" id="ARBA00023186"/>
    </source>
</evidence>
<protein>
    <recommendedName>
        <fullName evidence="2">Parvulin-like PPIase</fullName>
    </recommendedName>
    <alternativeName>
        <fullName evidence="9">Peptidyl-prolyl cis-trans isomerase plp</fullName>
    </alternativeName>
    <alternativeName>
        <fullName evidence="12">Periplasmic chaperone PpiD</fullName>
    </alternativeName>
    <alternativeName>
        <fullName evidence="13">Periplasmic folding chaperone</fullName>
    </alternativeName>
    <alternativeName>
        <fullName evidence="10">Rotamase plp</fullName>
    </alternativeName>
</protein>
<keyword evidence="7" id="KW-0472">Membrane</keyword>
<feature type="domain" description="PpiC" evidence="15">
    <location>
        <begin position="262"/>
        <end position="353"/>
    </location>
</feature>